<keyword evidence="7" id="KW-1185">Reference proteome</keyword>
<evidence type="ECO:0000256" key="4">
    <source>
        <dbReference type="RuleBase" id="RU361187"/>
    </source>
</evidence>
<sequence length="532" mass="58935">MPAHGSMISNPVLPGFRPDPSILRVGADYYLATSTFEWFPGVGLHHSRDLVNWRPIGAALTETRLLDLRGVADSAGVWAPSLSHHAGRFWLVYSIVRHVGTAFKDVDNYLVTAEDIAGPWSEPVFLNSSGFDASMFHDEDGRHWVVNVEWDHRPDHPSFGGIVLQEYDAAAGRMTGPVTTIARKETLIEGPNLYRRDGWYHLMLAEGGTGWNHGISMARSRRLTGPYEFDPEPDVLTSRHDPGLPLQKAGHGELVATPDGQWYLAHLASRPEKSPDGEPRCVLGRETCLQPVTWTPDGWLRLADGTTTAAVTVPAPAGLPAHPWPAEPARDDFDSPALSVEWSSLRVPAEATWATLHERPGFLRLYGRQSQHSLFDQSLLARRVTHRRVTAATRLEFGPDRFSQSAGLIAWYDTSTYYYLRVTHHERLGRVIGLVINDDGAYSEPADTVLPCGDWPQLHLRARLNGSVLVMEAAPAEGAWRQIGPDLDATRLSDDYGSRLRFTGAFIGLCAQDLSGTRTPADFDWFDWATGD</sequence>
<dbReference type="InterPro" id="IPR041542">
    <property type="entry name" value="GH43_C2"/>
</dbReference>
<keyword evidence="3 4" id="KW-0326">Glycosidase</keyword>
<dbReference type="InterPro" id="IPR013320">
    <property type="entry name" value="ConA-like_dom_sf"/>
</dbReference>
<dbReference type="Pfam" id="PF04616">
    <property type="entry name" value="Glyco_hydro_43"/>
    <property type="match status" value="1"/>
</dbReference>
<dbReference type="Gene3D" id="2.60.120.200">
    <property type="match status" value="1"/>
</dbReference>
<name>A0ABU2MIT5_9ACTN</name>
<dbReference type="InterPro" id="IPR006710">
    <property type="entry name" value="Glyco_hydro_43"/>
</dbReference>
<evidence type="ECO:0000259" key="5">
    <source>
        <dbReference type="Pfam" id="PF17851"/>
    </source>
</evidence>
<dbReference type="InterPro" id="IPR023296">
    <property type="entry name" value="Glyco_hydro_beta-prop_sf"/>
</dbReference>
<dbReference type="EMBL" id="JAVREL010000001">
    <property type="protein sequence ID" value="MDT0341510.1"/>
    <property type="molecule type" value="Genomic_DNA"/>
</dbReference>
<organism evidence="6 7">
    <name type="scientific">Streptomyces litchfieldiae</name>
    <dbReference type="NCBI Taxonomy" id="3075543"/>
    <lineage>
        <taxon>Bacteria</taxon>
        <taxon>Bacillati</taxon>
        <taxon>Actinomycetota</taxon>
        <taxon>Actinomycetes</taxon>
        <taxon>Kitasatosporales</taxon>
        <taxon>Streptomycetaceae</taxon>
        <taxon>Streptomyces</taxon>
    </lineage>
</organism>
<feature type="domain" description="Beta-xylosidase C-terminal Concanavalin A-like" evidence="5">
    <location>
        <begin position="330"/>
        <end position="528"/>
    </location>
</feature>
<reference evidence="7" key="1">
    <citation type="submission" date="2023-07" db="EMBL/GenBank/DDBJ databases">
        <title>30 novel species of actinomycetes from the DSMZ collection.</title>
        <authorList>
            <person name="Nouioui I."/>
        </authorList>
    </citation>
    <scope>NUCLEOTIDE SEQUENCE [LARGE SCALE GENOMIC DNA]</scope>
    <source>
        <strain evidence="7">DSM 44938</strain>
    </source>
</reference>
<dbReference type="RefSeq" id="WP_311702639.1">
    <property type="nucleotide sequence ID" value="NZ_JAVREL010000001.1"/>
</dbReference>
<dbReference type="InterPro" id="IPR051795">
    <property type="entry name" value="Glycosyl_Hydrlase_43"/>
</dbReference>
<dbReference type="CDD" id="cd09000">
    <property type="entry name" value="GH43_SXA-like"/>
    <property type="match status" value="1"/>
</dbReference>
<protein>
    <submittedName>
        <fullName evidence="6">Glycoside hydrolase family 43 protein</fullName>
    </submittedName>
</protein>
<proteinExistence type="inferred from homology"/>
<gene>
    <name evidence="6" type="ORF">RM590_02445</name>
</gene>
<evidence type="ECO:0000256" key="2">
    <source>
        <dbReference type="ARBA" id="ARBA00022801"/>
    </source>
</evidence>
<dbReference type="PANTHER" id="PTHR42812:SF12">
    <property type="entry name" value="BETA-XYLOSIDASE-RELATED"/>
    <property type="match status" value="1"/>
</dbReference>
<dbReference type="Gene3D" id="2.115.10.20">
    <property type="entry name" value="Glycosyl hydrolase domain, family 43"/>
    <property type="match status" value="1"/>
</dbReference>
<dbReference type="Proteomes" id="UP001183246">
    <property type="component" value="Unassembled WGS sequence"/>
</dbReference>
<dbReference type="Pfam" id="PF17851">
    <property type="entry name" value="GH43_C2"/>
    <property type="match status" value="1"/>
</dbReference>
<evidence type="ECO:0000256" key="3">
    <source>
        <dbReference type="ARBA" id="ARBA00023295"/>
    </source>
</evidence>
<dbReference type="PANTHER" id="PTHR42812">
    <property type="entry name" value="BETA-XYLOSIDASE"/>
    <property type="match status" value="1"/>
</dbReference>
<evidence type="ECO:0000313" key="6">
    <source>
        <dbReference type="EMBL" id="MDT0341510.1"/>
    </source>
</evidence>
<evidence type="ECO:0000313" key="7">
    <source>
        <dbReference type="Proteomes" id="UP001183246"/>
    </source>
</evidence>
<accession>A0ABU2MIT5</accession>
<dbReference type="SUPFAM" id="SSF49899">
    <property type="entry name" value="Concanavalin A-like lectins/glucanases"/>
    <property type="match status" value="1"/>
</dbReference>
<evidence type="ECO:0000256" key="1">
    <source>
        <dbReference type="ARBA" id="ARBA00009865"/>
    </source>
</evidence>
<dbReference type="SUPFAM" id="SSF75005">
    <property type="entry name" value="Arabinanase/levansucrase/invertase"/>
    <property type="match status" value="1"/>
</dbReference>
<comment type="caution">
    <text evidence="6">The sequence shown here is derived from an EMBL/GenBank/DDBJ whole genome shotgun (WGS) entry which is preliminary data.</text>
</comment>
<dbReference type="GO" id="GO:0016787">
    <property type="term" value="F:hydrolase activity"/>
    <property type="evidence" value="ECO:0007669"/>
    <property type="project" value="UniProtKB-KW"/>
</dbReference>
<keyword evidence="2 4" id="KW-0378">Hydrolase</keyword>
<comment type="similarity">
    <text evidence="1 4">Belongs to the glycosyl hydrolase 43 family.</text>
</comment>